<dbReference type="Gene3D" id="3.30.230.10">
    <property type="match status" value="1"/>
</dbReference>
<dbReference type="SUPFAM" id="SSF52540">
    <property type="entry name" value="P-loop containing nucleoside triphosphate hydrolases"/>
    <property type="match status" value="1"/>
</dbReference>
<keyword evidence="2 7" id="KW-0547">Nucleotide-binding</keyword>
<accession>A0ABT3BLR9</accession>
<dbReference type="InterPro" id="IPR003959">
    <property type="entry name" value="ATPase_AAA_core"/>
</dbReference>
<proteinExistence type="inferred from homology"/>
<organism evidence="10 11">
    <name type="scientific">Ureaplasma miroungigenitalium</name>
    <dbReference type="NCBI Taxonomy" id="1042321"/>
    <lineage>
        <taxon>Bacteria</taxon>
        <taxon>Bacillati</taxon>
        <taxon>Mycoplasmatota</taxon>
        <taxon>Mycoplasmoidales</taxon>
        <taxon>Mycoplasmoidaceae</taxon>
        <taxon>Ureaplasma</taxon>
    </lineage>
</organism>
<dbReference type="Gene3D" id="1.20.5.5270">
    <property type="match status" value="1"/>
</dbReference>
<dbReference type="GO" id="GO:0004252">
    <property type="term" value="F:serine-type endopeptidase activity"/>
    <property type="evidence" value="ECO:0007669"/>
    <property type="project" value="UniProtKB-EC"/>
</dbReference>
<dbReference type="CDD" id="cd19500">
    <property type="entry name" value="RecA-like_Lon"/>
    <property type="match status" value="1"/>
</dbReference>
<dbReference type="SUPFAM" id="SSF54211">
    <property type="entry name" value="Ribosomal protein S5 domain 2-like"/>
    <property type="match status" value="1"/>
</dbReference>
<protein>
    <recommendedName>
        <fullName evidence="7">Lon protease</fullName>
        <ecNumber evidence="7">3.4.21.53</ecNumber>
    </recommendedName>
</protein>
<dbReference type="InterPro" id="IPR046336">
    <property type="entry name" value="Lon_prtase_N_sf"/>
</dbReference>
<evidence type="ECO:0000256" key="2">
    <source>
        <dbReference type="ARBA" id="ARBA00022741"/>
    </source>
</evidence>
<evidence type="ECO:0000256" key="5">
    <source>
        <dbReference type="ARBA" id="ARBA00022840"/>
    </source>
</evidence>
<dbReference type="InterPro" id="IPR004815">
    <property type="entry name" value="Lon_bac/euk-typ"/>
</dbReference>
<dbReference type="InterPro" id="IPR020568">
    <property type="entry name" value="Ribosomal_Su5_D2-typ_SF"/>
</dbReference>
<dbReference type="Gene3D" id="1.10.8.60">
    <property type="match status" value="1"/>
</dbReference>
<name>A0ABT3BLR9_9BACT</name>
<dbReference type="PANTHER" id="PTHR10046">
    <property type="entry name" value="ATP DEPENDENT LON PROTEASE FAMILY MEMBER"/>
    <property type="match status" value="1"/>
</dbReference>
<comment type="catalytic activity">
    <reaction evidence="7 8">
        <text>Hydrolysis of proteins in presence of ATP.</text>
        <dbReference type="EC" id="3.4.21.53"/>
    </reaction>
</comment>
<evidence type="ECO:0000256" key="8">
    <source>
        <dbReference type="PROSITE-ProRule" id="PRU01122"/>
    </source>
</evidence>
<dbReference type="PRINTS" id="PR00830">
    <property type="entry name" value="ENDOLAPTASE"/>
</dbReference>
<comment type="subunit">
    <text evidence="7">Homohexamer. Organized in a ring with a central cavity.</text>
</comment>
<sequence length="807" mass="91175">MDKKPILITHGIVCLPHEKLTISVGRTLSKTAVLEAFNSKEQQLIVVSQSDIYSDANVISIKELYANSATLVKIVDLRDDDEGDFVIDVEGLKAVSIDFETIETIDFNSQAKNQFLFHYDPIIKNEVLTTEEKDQLTNINLQIFEVIRDRSQLKDIHFEERFSILQFYPDTFPYHAAHHYLPVVPGASNEVANLRARVDILSQPTLISAFKRILSVLFNNLIDKAKMESEVRAKISEIINDNLQKQQKEFYLREQLKVVKEQLGELSSREDDASRMRAKVKELNLPPLVKEHALAELNRFEAAMSSNESSIIKSYLDWLLDLPWGKMGVDNNNLNKVREVLEKNHYGISKVKERILEYLALRMRNKNIKGPIICLVGPPGVGKTSLVYSIAEAMNKKFVKVSLGGVRDEGEIRGHRKTYVGAMPGRIIKGLKKAGVDNPLFLLDEIDKMTSDNRGDPSAALLEVLDPEQNKHFSDNYIEEEYDLSNVMFMATANYYEKIPYALIDRLEIIELSSYTAIEKREIAKEHLLKRIFDDARLNSNDLVFSDEVLDFIIEHYTKEAGVRELDRQLGHIVRKFIVEKINEKELEPTVLTKELIIKYLGKIKFDVTQKETTSIPGVVNGMAYTQAGGDLLPIEVNFTHNPKGGNITITGNLERTMNESVRVALGFVKANAQKYGIDETLKFNEIDIHVHVPSGGVPKDGPSAGIALTTAIISALTKRPVRSVLSMTGEIMLRGTVGIIGGVKEKVISAHRAGVREIILPADDERFLEDVPQEVRKDLEIHLVKHYDEVYQIVFEKTNSANKKSK</sequence>
<dbReference type="NCBIfam" id="TIGR00763">
    <property type="entry name" value="lon"/>
    <property type="match status" value="1"/>
</dbReference>
<reference evidence="10 11" key="1">
    <citation type="journal article" date="2020" name="Int. J. Syst. Evol. Microbiol.">
        <title>Ureaplasma miroungigenitalium sp. nov. isolated from northern elephant seals (Mirounga angustirostris) and Ureaplasma zalophigenitalium sp. nov. isolated from California sea lions (Zalophus californianus).</title>
        <authorList>
            <person name="Volokhov D.V."/>
            <person name="Gulland F.M."/>
            <person name="Gao Y."/>
            <person name="Chizhikov V.E."/>
        </authorList>
    </citation>
    <scope>NUCLEOTIDE SEQUENCE [LARGE SCALE GENOMIC DNA]</scope>
    <source>
        <strain evidence="10 11">ES3182-GEN</strain>
    </source>
</reference>
<dbReference type="InterPro" id="IPR054594">
    <property type="entry name" value="Lon_lid"/>
</dbReference>
<comment type="caution">
    <text evidence="10">The sequence shown here is derived from an EMBL/GenBank/DDBJ whole genome shotgun (WGS) entry which is preliminary data.</text>
</comment>
<keyword evidence="4 7" id="KW-0720">Serine protease</keyword>
<dbReference type="InterPro" id="IPR008269">
    <property type="entry name" value="Lon_proteolytic"/>
</dbReference>
<evidence type="ECO:0000256" key="4">
    <source>
        <dbReference type="ARBA" id="ARBA00022825"/>
    </source>
</evidence>
<dbReference type="Pfam" id="PF22667">
    <property type="entry name" value="Lon_lid"/>
    <property type="match status" value="1"/>
</dbReference>
<dbReference type="InterPro" id="IPR015947">
    <property type="entry name" value="PUA-like_sf"/>
</dbReference>
<dbReference type="Gene3D" id="2.30.130.40">
    <property type="entry name" value="LON domain-like"/>
    <property type="match status" value="1"/>
</dbReference>
<gene>
    <name evidence="10" type="primary">lon</name>
    <name evidence="10" type="ORF">OF376_00175</name>
</gene>
<keyword evidence="3 7" id="KW-0378">Hydrolase</keyword>
<dbReference type="Proteomes" id="UP001208245">
    <property type="component" value="Unassembled WGS sequence"/>
</dbReference>
<comment type="subcellular location">
    <subcellularLocation>
        <location evidence="7">Cytoplasm</location>
    </subcellularLocation>
</comment>
<keyword evidence="11" id="KW-1185">Reference proteome</keyword>
<dbReference type="PROSITE" id="PS01046">
    <property type="entry name" value="LON_SER"/>
    <property type="match status" value="1"/>
</dbReference>
<evidence type="ECO:0000259" key="9">
    <source>
        <dbReference type="PROSITE" id="PS51786"/>
    </source>
</evidence>
<dbReference type="EMBL" id="JAOXHL010000001">
    <property type="protein sequence ID" value="MCV3728206.1"/>
    <property type="molecule type" value="Genomic_DNA"/>
</dbReference>
<dbReference type="InterPro" id="IPR003593">
    <property type="entry name" value="AAA+_ATPase"/>
</dbReference>
<dbReference type="Pfam" id="PF00004">
    <property type="entry name" value="AAA"/>
    <property type="match status" value="1"/>
</dbReference>
<feature type="active site" evidence="8">
    <location>
        <position position="747"/>
    </location>
</feature>
<keyword evidence="7" id="KW-0963">Cytoplasm</keyword>
<evidence type="ECO:0000313" key="11">
    <source>
        <dbReference type="Proteomes" id="UP001208245"/>
    </source>
</evidence>
<dbReference type="InterPro" id="IPR014721">
    <property type="entry name" value="Ribsml_uS5_D2-typ_fold_subgr"/>
</dbReference>
<dbReference type="SMART" id="SM00382">
    <property type="entry name" value="AAA"/>
    <property type="match status" value="1"/>
</dbReference>
<dbReference type="InterPro" id="IPR027065">
    <property type="entry name" value="Lon_Prtase"/>
</dbReference>
<dbReference type="SUPFAM" id="SSF88697">
    <property type="entry name" value="PUA domain-like"/>
    <property type="match status" value="1"/>
</dbReference>
<keyword evidence="5 7" id="KW-0067">ATP-binding</keyword>
<evidence type="ECO:0000313" key="10">
    <source>
        <dbReference type="EMBL" id="MCV3728206.1"/>
    </source>
</evidence>
<dbReference type="InterPro" id="IPR008268">
    <property type="entry name" value="Peptidase_S16_AS"/>
</dbReference>
<dbReference type="InterPro" id="IPR027417">
    <property type="entry name" value="P-loop_NTPase"/>
</dbReference>
<dbReference type="Pfam" id="PF05362">
    <property type="entry name" value="Lon_C"/>
    <property type="match status" value="1"/>
</dbReference>
<feature type="active site" evidence="8">
    <location>
        <position position="704"/>
    </location>
</feature>
<dbReference type="PIRSF" id="PIRSF001174">
    <property type="entry name" value="Lon_proteas"/>
    <property type="match status" value="1"/>
</dbReference>
<dbReference type="Gene3D" id="3.40.50.300">
    <property type="entry name" value="P-loop containing nucleotide triphosphate hydrolases"/>
    <property type="match status" value="1"/>
</dbReference>
<evidence type="ECO:0000256" key="3">
    <source>
        <dbReference type="ARBA" id="ARBA00022801"/>
    </source>
</evidence>
<evidence type="ECO:0000256" key="6">
    <source>
        <dbReference type="ARBA" id="ARBA00023016"/>
    </source>
</evidence>
<comment type="similarity">
    <text evidence="7 8">Belongs to the peptidase S16 family.</text>
</comment>
<keyword evidence="1 7" id="KW-0645">Protease</keyword>
<dbReference type="Gene3D" id="1.20.58.1480">
    <property type="match status" value="1"/>
</dbReference>
<keyword evidence="6" id="KW-0346">Stress response</keyword>
<feature type="domain" description="Lon proteolytic" evidence="9">
    <location>
        <begin position="614"/>
        <end position="798"/>
    </location>
</feature>
<dbReference type="RefSeq" id="WP_263821537.1">
    <property type="nucleotide sequence ID" value="NZ_JAOXHK010000001.1"/>
</dbReference>
<evidence type="ECO:0000256" key="1">
    <source>
        <dbReference type="ARBA" id="ARBA00022670"/>
    </source>
</evidence>
<dbReference type="EC" id="3.4.21.53" evidence="7"/>
<evidence type="ECO:0000256" key="7">
    <source>
        <dbReference type="PIRNR" id="PIRNR001174"/>
    </source>
</evidence>
<dbReference type="PROSITE" id="PS51786">
    <property type="entry name" value="LON_PROTEOLYTIC"/>
    <property type="match status" value="1"/>
</dbReference>